<proteinExistence type="inferred from homology"/>
<dbReference type="InterPro" id="IPR027417">
    <property type="entry name" value="P-loop_NTPase"/>
</dbReference>
<dbReference type="InterPro" id="IPR000432">
    <property type="entry name" value="DNA_mismatch_repair_MutS_C"/>
</dbReference>
<evidence type="ECO:0000259" key="6">
    <source>
        <dbReference type="SMART" id="SM00533"/>
    </source>
</evidence>
<name>A0A9P7JRH8_9AGAM</name>
<dbReference type="GO" id="GO:0030983">
    <property type="term" value="F:mismatched DNA binding"/>
    <property type="evidence" value="ECO:0007669"/>
    <property type="project" value="InterPro"/>
</dbReference>
<evidence type="ECO:0000256" key="1">
    <source>
        <dbReference type="ARBA" id="ARBA00006271"/>
    </source>
</evidence>
<keyword evidence="9" id="KW-1185">Reference proteome</keyword>
<reference evidence="8" key="1">
    <citation type="journal article" date="2020" name="New Phytol.">
        <title>Comparative genomics reveals dynamic genome evolution in host specialist ectomycorrhizal fungi.</title>
        <authorList>
            <person name="Lofgren L.A."/>
            <person name="Nguyen N.H."/>
            <person name="Vilgalys R."/>
            <person name="Ruytinx J."/>
            <person name="Liao H.L."/>
            <person name="Branco S."/>
            <person name="Kuo A."/>
            <person name="LaButti K."/>
            <person name="Lipzen A."/>
            <person name="Andreopoulos W."/>
            <person name="Pangilinan J."/>
            <person name="Riley R."/>
            <person name="Hundley H."/>
            <person name="Na H."/>
            <person name="Barry K."/>
            <person name="Grigoriev I.V."/>
            <person name="Stajich J.E."/>
            <person name="Kennedy P.G."/>
        </authorList>
    </citation>
    <scope>NUCLEOTIDE SEQUENCE</scope>
    <source>
        <strain evidence="8">FC423</strain>
    </source>
</reference>
<keyword evidence="4" id="KW-0238">DNA-binding</keyword>
<dbReference type="GO" id="GO:0051026">
    <property type="term" value="P:chiasma assembly"/>
    <property type="evidence" value="ECO:0007669"/>
    <property type="project" value="TreeGrafter"/>
</dbReference>
<dbReference type="RefSeq" id="XP_041290082.1">
    <property type="nucleotide sequence ID" value="XM_041439890.1"/>
</dbReference>
<dbReference type="Pfam" id="PF00488">
    <property type="entry name" value="MutS_V"/>
    <property type="match status" value="1"/>
</dbReference>
<feature type="compositionally biased region" description="Basic residues" evidence="5">
    <location>
        <begin position="1"/>
        <end position="17"/>
    </location>
</feature>
<dbReference type="SMART" id="SM00533">
    <property type="entry name" value="MUTSd"/>
    <property type="match status" value="1"/>
</dbReference>
<dbReference type="InterPro" id="IPR007696">
    <property type="entry name" value="DNA_mismatch_repair_MutS_core"/>
</dbReference>
<dbReference type="InterPro" id="IPR036187">
    <property type="entry name" value="DNA_mismatch_repair_MutS_sf"/>
</dbReference>
<dbReference type="GO" id="GO:0005524">
    <property type="term" value="F:ATP binding"/>
    <property type="evidence" value="ECO:0007669"/>
    <property type="project" value="UniProtKB-KW"/>
</dbReference>
<dbReference type="AlphaFoldDB" id="A0A9P7JRH8"/>
<evidence type="ECO:0000259" key="7">
    <source>
        <dbReference type="SMART" id="SM00534"/>
    </source>
</evidence>
<dbReference type="EMBL" id="JABBWM010000048">
    <property type="protein sequence ID" value="KAG2102216.1"/>
    <property type="molecule type" value="Genomic_DNA"/>
</dbReference>
<dbReference type="GO" id="GO:0006298">
    <property type="term" value="P:mismatch repair"/>
    <property type="evidence" value="ECO:0007669"/>
    <property type="project" value="InterPro"/>
</dbReference>
<keyword evidence="2" id="KW-0547">Nucleotide-binding</keyword>
<dbReference type="SUPFAM" id="SSF48334">
    <property type="entry name" value="DNA repair protein MutS, domain III"/>
    <property type="match status" value="1"/>
</dbReference>
<evidence type="ECO:0000313" key="9">
    <source>
        <dbReference type="Proteomes" id="UP000823399"/>
    </source>
</evidence>
<dbReference type="Gene3D" id="1.10.1420.10">
    <property type="match status" value="1"/>
</dbReference>
<evidence type="ECO:0000256" key="5">
    <source>
        <dbReference type="SAM" id="MobiDB-lite"/>
    </source>
</evidence>
<dbReference type="GO" id="GO:0140664">
    <property type="term" value="F:ATP-dependent DNA damage sensor activity"/>
    <property type="evidence" value="ECO:0007669"/>
    <property type="project" value="InterPro"/>
</dbReference>
<dbReference type="GeneID" id="64702149"/>
<dbReference type="Pfam" id="PF05192">
    <property type="entry name" value="MutS_III"/>
    <property type="match status" value="1"/>
</dbReference>
<evidence type="ECO:0000256" key="4">
    <source>
        <dbReference type="ARBA" id="ARBA00023125"/>
    </source>
</evidence>
<dbReference type="Gene3D" id="3.40.50.300">
    <property type="entry name" value="P-loop containing nucleotide triphosphate hydrolases"/>
    <property type="match status" value="2"/>
</dbReference>
<dbReference type="PANTHER" id="PTHR11361:SF20">
    <property type="entry name" value="MUTS PROTEIN HOMOLOG 5"/>
    <property type="match status" value="1"/>
</dbReference>
<keyword evidence="3" id="KW-0067">ATP-binding</keyword>
<sequence length="912" mass="101363">MKRTKQNRSSNQRKNKVAKSAQNHERNQTAESDTEESSQLPRKKVRWEGNSESVAAVANTKNSILEDDANTSKVKFLKEGRVAGAYYDSVRCIIYVLEDTQEDVHFDLTNMLLEQCNADIVLTSSKADDPFISVLQKFAEASGGVFQIRPHKEFTPHRGRDRLLSLPFLSELTTEDTGQCLSSDSSSGAEPRNAYEFMQKRKQPAGDPTMKRWNAAIRLANYASVESSPLCISCLGALLDYLARERAAGELDDDAGVEGLHISGIEVLTIDQVMHINADALFSLQIFENESHASIHSDKTKEGLSLFGILDNTRTPLGRSLLRTWLVRPSLSIPVIAARHDAIDCFLHPENLAPASALQTHLKGIKNIPRILGLLRSGKAGVSDWQGLVKFTYHSAMLRDALAELHGGDRVEVVRKLVATLDIASFKDTGNAVNETIDWEESTNNNRICVRPYIDKELDQRKHVYAGLDAVLCKVAEQICQKIPVDYTASLNVVYFPQLGFLICVPMQEEWTTEEGIKVLDGWSFQANMDMHIGDLHPLIVDREIEIVQELLERILVFSEGMRQACDVCAELDCLLAFAEASRAYNYCRPQMSEDPVIDIDQGRHPLQEQVVDIFVPNDAQLVAGIGFSDSAEPQTEVDNLPMCSSIILCTGANACGKSVYLKQVALIQYMAQAQSAFMIDLNQVSLALRNCTANSLILLDEFGKGTIPTGSFASRYKHNYGAGLFCGVIKHLLNRGSQCPKVLAATHFHEVFQKDMLDPHKFPIMFFHMQVLFTSSKGNNLNPGDVSISEDLDLTDHERLEPTFVAAPGEKITYLYRVSPGLSLNSHAAQCATMFGLPSRIAQRAQYVSKLLGDHELGQLLEEKMTAEEQENIKAAGITTYKFLAMDLTNDFHEQDIKSRLVKALGRAPHE</sequence>
<comment type="similarity">
    <text evidence="1">Belongs to the DNA mismatch repair MutS family.</text>
</comment>
<accession>A0A9P7JRH8</accession>
<feature type="region of interest" description="Disordered" evidence="5">
    <location>
        <begin position="1"/>
        <end position="49"/>
    </location>
</feature>
<evidence type="ECO:0000313" key="8">
    <source>
        <dbReference type="EMBL" id="KAG2102216.1"/>
    </source>
</evidence>
<evidence type="ECO:0000256" key="2">
    <source>
        <dbReference type="ARBA" id="ARBA00022741"/>
    </source>
</evidence>
<feature type="domain" description="DNA mismatch repair proteins mutS family" evidence="7">
    <location>
        <begin position="645"/>
        <end position="851"/>
    </location>
</feature>
<dbReference type="InterPro" id="IPR045076">
    <property type="entry name" value="MutS"/>
</dbReference>
<feature type="domain" description="DNA mismatch repair protein MutS core" evidence="6">
    <location>
        <begin position="301"/>
        <end position="611"/>
    </location>
</feature>
<comment type="caution">
    <text evidence="8">The sequence shown here is derived from an EMBL/GenBank/DDBJ whole genome shotgun (WGS) entry which is preliminary data.</text>
</comment>
<evidence type="ECO:0000256" key="3">
    <source>
        <dbReference type="ARBA" id="ARBA00022840"/>
    </source>
</evidence>
<protein>
    <submittedName>
        <fullName evidence="8">DNA mismatch repair protein MutS</fullName>
    </submittedName>
</protein>
<dbReference type="OrthoDB" id="29596at2759"/>
<dbReference type="GO" id="GO:0005634">
    <property type="term" value="C:nucleus"/>
    <property type="evidence" value="ECO:0007669"/>
    <property type="project" value="TreeGrafter"/>
</dbReference>
<organism evidence="8 9">
    <name type="scientific">Suillus discolor</name>
    <dbReference type="NCBI Taxonomy" id="1912936"/>
    <lineage>
        <taxon>Eukaryota</taxon>
        <taxon>Fungi</taxon>
        <taxon>Dikarya</taxon>
        <taxon>Basidiomycota</taxon>
        <taxon>Agaricomycotina</taxon>
        <taxon>Agaricomycetes</taxon>
        <taxon>Agaricomycetidae</taxon>
        <taxon>Boletales</taxon>
        <taxon>Suillineae</taxon>
        <taxon>Suillaceae</taxon>
        <taxon>Suillus</taxon>
    </lineage>
</organism>
<dbReference type="Proteomes" id="UP000823399">
    <property type="component" value="Unassembled WGS sequence"/>
</dbReference>
<gene>
    <name evidence="8" type="ORF">F5147DRAFT_746854</name>
</gene>
<dbReference type="SUPFAM" id="SSF52540">
    <property type="entry name" value="P-loop containing nucleoside triphosphate hydrolases"/>
    <property type="match status" value="1"/>
</dbReference>
<dbReference type="PANTHER" id="PTHR11361">
    <property type="entry name" value="DNA MISMATCH REPAIR PROTEIN MUTS FAMILY MEMBER"/>
    <property type="match status" value="1"/>
</dbReference>
<dbReference type="SMART" id="SM00534">
    <property type="entry name" value="MUTSac"/>
    <property type="match status" value="1"/>
</dbReference>